<feature type="region of interest" description="Disordered" evidence="1">
    <location>
        <begin position="1"/>
        <end position="41"/>
    </location>
</feature>
<gene>
    <name evidence="2" type="ORF">DHA2_154571</name>
</gene>
<evidence type="ECO:0000256" key="1">
    <source>
        <dbReference type="SAM" id="MobiDB-lite"/>
    </source>
</evidence>
<accession>V6TDF7</accession>
<protein>
    <submittedName>
        <fullName evidence="2">Uncharacterized protein</fullName>
    </submittedName>
</protein>
<comment type="caution">
    <text evidence="2">The sequence shown here is derived from an EMBL/GenBank/DDBJ whole genome shotgun (WGS) entry which is preliminary data.</text>
</comment>
<sequence length="84" mass="8933">VAQAATLRCGQDQSASANQTPQEPHLLSRDSHRPCVGPSRPAGRVISAITGFRFSAALRGPSRPARKKAFCSSVLLHPMVTVEP</sequence>
<dbReference type="Proteomes" id="UP000018320">
    <property type="component" value="Unassembled WGS sequence"/>
</dbReference>
<dbReference type="VEuPathDB" id="GiardiaDB:DHA2_154571"/>
<feature type="non-terminal residue" evidence="2">
    <location>
        <position position="1"/>
    </location>
</feature>
<proteinExistence type="predicted"/>
<evidence type="ECO:0000313" key="3">
    <source>
        <dbReference type="Proteomes" id="UP000018320"/>
    </source>
</evidence>
<evidence type="ECO:0000313" key="2">
    <source>
        <dbReference type="EMBL" id="ESU34855.1"/>
    </source>
</evidence>
<reference evidence="2 3" key="2">
    <citation type="journal article" date="2013" name="Genome Biol. Evol.">
        <title>Genome sequencing of Giardia lamblia genotypes A2 and B isolates (DH and GS) and comparative analysis with the genomes of genotypes A1 and E (WB and Pig).</title>
        <authorList>
            <person name="Adam R.D."/>
            <person name="Dahlstrom E.W."/>
            <person name="Martens C.A."/>
            <person name="Bruno D.P."/>
            <person name="Barbian K.D."/>
            <person name="Ricklefs S.M."/>
            <person name="Hernandez M.M."/>
            <person name="Narla N.P."/>
            <person name="Patel R.B."/>
            <person name="Porcella S.F."/>
            <person name="Nash T.E."/>
        </authorList>
    </citation>
    <scope>NUCLEOTIDE SEQUENCE [LARGE SCALE GENOMIC DNA]</scope>
    <source>
        <strain evidence="2 3">DH</strain>
    </source>
</reference>
<dbReference type="AlphaFoldDB" id="V6TDF7"/>
<feature type="compositionally biased region" description="Polar residues" evidence="1">
    <location>
        <begin position="11"/>
        <end position="22"/>
    </location>
</feature>
<name>V6TDF7_GIAIN</name>
<reference evidence="3" key="1">
    <citation type="submission" date="2012-02" db="EMBL/GenBank/DDBJ databases">
        <title>Genome sequencing of Giardia lamblia Genotypes A2 and B isolates (DH and GS) and comparative analysis with the genomes of Genotypes A1 and E (WB and Pig).</title>
        <authorList>
            <person name="Adam R."/>
            <person name="Dahlstrom E."/>
            <person name="Martens C."/>
            <person name="Bruno D."/>
            <person name="Barbian K."/>
            <person name="Porcella S.F."/>
            <person name="Nash T."/>
        </authorList>
    </citation>
    <scope>NUCLEOTIDE SEQUENCE</scope>
    <source>
        <strain evidence="3">DH</strain>
    </source>
</reference>
<organism evidence="2 3">
    <name type="scientific">Giardia intestinalis</name>
    <name type="common">Giardia lamblia</name>
    <dbReference type="NCBI Taxonomy" id="5741"/>
    <lineage>
        <taxon>Eukaryota</taxon>
        <taxon>Metamonada</taxon>
        <taxon>Diplomonadida</taxon>
        <taxon>Hexamitidae</taxon>
        <taxon>Giardiinae</taxon>
        <taxon>Giardia</taxon>
    </lineage>
</organism>
<dbReference type="EMBL" id="AHGT01000126">
    <property type="protein sequence ID" value="ESU34855.1"/>
    <property type="molecule type" value="Genomic_DNA"/>
</dbReference>